<keyword evidence="2" id="KW-1015">Disulfide bond</keyword>
<dbReference type="AlphaFoldDB" id="A0A6A5WA44"/>
<keyword evidence="1 2" id="KW-0147">Chitin-binding</keyword>
<dbReference type="InterPro" id="IPR036861">
    <property type="entry name" value="Endochitinase-like_sf"/>
</dbReference>
<evidence type="ECO:0000256" key="1">
    <source>
        <dbReference type="ARBA" id="ARBA00022669"/>
    </source>
</evidence>
<evidence type="ECO:0000313" key="4">
    <source>
        <dbReference type="EMBL" id="KAF1997001.1"/>
    </source>
</evidence>
<keyword evidence="5" id="KW-1185">Reference proteome</keyword>
<evidence type="ECO:0000256" key="2">
    <source>
        <dbReference type="PROSITE-ProRule" id="PRU00261"/>
    </source>
</evidence>
<accession>A0A6A5WA44</accession>
<gene>
    <name evidence="4" type="ORF">P154DRAFT_622799</name>
</gene>
<dbReference type="PROSITE" id="PS50941">
    <property type="entry name" value="CHIT_BIND_I_2"/>
    <property type="match status" value="1"/>
</dbReference>
<dbReference type="EMBL" id="ML977618">
    <property type="protein sequence ID" value="KAF1997001.1"/>
    <property type="molecule type" value="Genomic_DNA"/>
</dbReference>
<feature type="domain" description="Chitin-binding type-1" evidence="3">
    <location>
        <begin position="88"/>
        <end position="136"/>
    </location>
</feature>
<dbReference type="InterPro" id="IPR001002">
    <property type="entry name" value="Chitin-bd_1"/>
</dbReference>
<organism evidence="4 5">
    <name type="scientific">Amniculicola lignicola CBS 123094</name>
    <dbReference type="NCBI Taxonomy" id="1392246"/>
    <lineage>
        <taxon>Eukaryota</taxon>
        <taxon>Fungi</taxon>
        <taxon>Dikarya</taxon>
        <taxon>Ascomycota</taxon>
        <taxon>Pezizomycotina</taxon>
        <taxon>Dothideomycetes</taxon>
        <taxon>Pleosporomycetidae</taxon>
        <taxon>Pleosporales</taxon>
        <taxon>Amniculicolaceae</taxon>
        <taxon>Amniculicola</taxon>
    </lineage>
</organism>
<dbReference type="Gene3D" id="3.30.60.10">
    <property type="entry name" value="Endochitinase-like"/>
    <property type="match status" value="1"/>
</dbReference>
<proteinExistence type="predicted"/>
<feature type="disulfide bond" evidence="2">
    <location>
        <begin position="107"/>
        <end position="121"/>
    </location>
</feature>
<dbReference type="Proteomes" id="UP000799779">
    <property type="component" value="Unassembled WGS sequence"/>
</dbReference>
<protein>
    <submittedName>
        <fullName evidence="4">Carbohydrate-binding module family 18 protein</fullName>
    </submittedName>
</protein>
<dbReference type="SUPFAM" id="SSF57016">
    <property type="entry name" value="Plant lectins/antimicrobial peptides"/>
    <property type="match status" value="1"/>
</dbReference>
<evidence type="ECO:0000259" key="3">
    <source>
        <dbReference type="PROSITE" id="PS50941"/>
    </source>
</evidence>
<comment type="caution">
    <text evidence="2">Lacks conserved residue(s) required for the propagation of feature annotation.</text>
</comment>
<dbReference type="OrthoDB" id="5985073at2759"/>
<evidence type="ECO:0000313" key="5">
    <source>
        <dbReference type="Proteomes" id="UP000799779"/>
    </source>
</evidence>
<dbReference type="GO" id="GO:0008061">
    <property type="term" value="F:chitin binding"/>
    <property type="evidence" value="ECO:0007669"/>
    <property type="project" value="UniProtKB-UniRule"/>
</dbReference>
<sequence length="145" mass="15402">MRTRPRLPCLPSKIWTLLRCKWTVRPPTPHPRARSEIWLTVCGRCGNATAFCTTGCQSGPCLVASTVISSSRSATPTPTNKPGTVSPDGACGYNDAFTCKGSKFGICCSAAGYCGATEYECSHYLGCQPSFGQCNQTVTTTTSMA</sequence>
<name>A0A6A5WA44_9PLEO</name>
<reference evidence="4" key="1">
    <citation type="journal article" date="2020" name="Stud. Mycol.">
        <title>101 Dothideomycetes genomes: a test case for predicting lifestyles and emergence of pathogens.</title>
        <authorList>
            <person name="Haridas S."/>
            <person name="Albert R."/>
            <person name="Binder M."/>
            <person name="Bloem J."/>
            <person name="Labutti K."/>
            <person name="Salamov A."/>
            <person name="Andreopoulos B."/>
            <person name="Baker S."/>
            <person name="Barry K."/>
            <person name="Bills G."/>
            <person name="Bluhm B."/>
            <person name="Cannon C."/>
            <person name="Castanera R."/>
            <person name="Culley D."/>
            <person name="Daum C."/>
            <person name="Ezra D."/>
            <person name="Gonzalez J."/>
            <person name="Henrissat B."/>
            <person name="Kuo A."/>
            <person name="Liang C."/>
            <person name="Lipzen A."/>
            <person name="Lutzoni F."/>
            <person name="Magnuson J."/>
            <person name="Mondo S."/>
            <person name="Nolan M."/>
            <person name="Ohm R."/>
            <person name="Pangilinan J."/>
            <person name="Park H.-J."/>
            <person name="Ramirez L."/>
            <person name="Alfaro M."/>
            <person name="Sun H."/>
            <person name="Tritt A."/>
            <person name="Yoshinaga Y."/>
            <person name="Zwiers L.-H."/>
            <person name="Turgeon B."/>
            <person name="Goodwin S."/>
            <person name="Spatafora J."/>
            <person name="Crous P."/>
            <person name="Grigoriev I."/>
        </authorList>
    </citation>
    <scope>NUCLEOTIDE SEQUENCE</scope>
    <source>
        <strain evidence="4">CBS 123094</strain>
    </source>
</reference>